<organism evidence="2 3">
    <name type="scientific">Cirrhinus mrigala</name>
    <name type="common">Mrigala</name>
    <dbReference type="NCBI Taxonomy" id="683832"/>
    <lineage>
        <taxon>Eukaryota</taxon>
        <taxon>Metazoa</taxon>
        <taxon>Chordata</taxon>
        <taxon>Craniata</taxon>
        <taxon>Vertebrata</taxon>
        <taxon>Euteleostomi</taxon>
        <taxon>Actinopterygii</taxon>
        <taxon>Neopterygii</taxon>
        <taxon>Teleostei</taxon>
        <taxon>Ostariophysi</taxon>
        <taxon>Cypriniformes</taxon>
        <taxon>Cyprinidae</taxon>
        <taxon>Labeoninae</taxon>
        <taxon>Labeonini</taxon>
        <taxon>Cirrhinus</taxon>
    </lineage>
</organism>
<reference evidence="2 3" key="1">
    <citation type="submission" date="2024-05" db="EMBL/GenBank/DDBJ databases">
        <title>Genome sequencing and assembly of Indian major carp, Cirrhinus mrigala (Hamilton, 1822).</title>
        <authorList>
            <person name="Mohindra V."/>
            <person name="Chowdhury L.M."/>
            <person name="Lal K."/>
            <person name="Jena J.K."/>
        </authorList>
    </citation>
    <scope>NUCLEOTIDE SEQUENCE [LARGE SCALE GENOMIC DNA]</scope>
    <source>
        <strain evidence="2">CM1030</strain>
        <tissue evidence="2">Blood</tissue>
    </source>
</reference>
<dbReference type="EMBL" id="JAMKFB020000201">
    <property type="protein sequence ID" value="KAL0152013.1"/>
    <property type="molecule type" value="Genomic_DNA"/>
</dbReference>
<dbReference type="AlphaFoldDB" id="A0ABD0MV81"/>
<name>A0ABD0MV81_CIRMR</name>
<feature type="region of interest" description="Disordered" evidence="1">
    <location>
        <begin position="130"/>
        <end position="155"/>
    </location>
</feature>
<evidence type="ECO:0000256" key="1">
    <source>
        <dbReference type="SAM" id="MobiDB-lite"/>
    </source>
</evidence>
<evidence type="ECO:0000313" key="3">
    <source>
        <dbReference type="Proteomes" id="UP001529510"/>
    </source>
</evidence>
<accession>A0ABD0MV81</accession>
<keyword evidence="3" id="KW-1185">Reference proteome</keyword>
<sequence>MVGDLPPAAPGGGPRRSLGRGDPGMAGPPPPPGAGRERRESGRLLGGEGVMGGPLPPWGRRGSRGKPHLTGRPHPAPPPPPVTGMSPPATRVPGRAIVPGRIGGTRRKGLGRLGLRCSCAAGLRCGVAREPKVWSGPGPSPEGGPEAAGLRGLRA</sequence>
<protein>
    <submittedName>
        <fullName evidence="2">Uncharacterized protein</fullName>
    </submittedName>
</protein>
<comment type="caution">
    <text evidence="2">The sequence shown here is derived from an EMBL/GenBank/DDBJ whole genome shotgun (WGS) entry which is preliminary data.</text>
</comment>
<feature type="region of interest" description="Disordered" evidence="1">
    <location>
        <begin position="1"/>
        <end position="109"/>
    </location>
</feature>
<feature type="non-terminal residue" evidence="2">
    <location>
        <position position="155"/>
    </location>
</feature>
<evidence type="ECO:0000313" key="2">
    <source>
        <dbReference type="EMBL" id="KAL0152013.1"/>
    </source>
</evidence>
<proteinExistence type="predicted"/>
<feature type="compositionally biased region" description="Basic residues" evidence="1">
    <location>
        <begin position="61"/>
        <end position="71"/>
    </location>
</feature>
<gene>
    <name evidence="2" type="ORF">M9458_052679</name>
</gene>
<dbReference type="Proteomes" id="UP001529510">
    <property type="component" value="Unassembled WGS sequence"/>
</dbReference>